<organism evidence="1 2">
    <name type="scientific">Araneus ventricosus</name>
    <name type="common">Orbweaver spider</name>
    <name type="synonym">Epeira ventricosa</name>
    <dbReference type="NCBI Taxonomy" id="182803"/>
    <lineage>
        <taxon>Eukaryota</taxon>
        <taxon>Metazoa</taxon>
        <taxon>Ecdysozoa</taxon>
        <taxon>Arthropoda</taxon>
        <taxon>Chelicerata</taxon>
        <taxon>Arachnida</taxon>
        <taxon>Araneae</taxon>
        <taxon>Araneomorphae</taxon>
        <taxon>Entelegynae</taxon>
        <taxon>Araneoidea</taxon>
        <taxon>Araneidae</taxon>
        <taxon>Araneus</taxon>
    </lineage>
</organism>
<gene>
    <name evidence="1" type="primary">pif1_46</name>
    <name evidence="1" type="ORF">AVEN_82864_1</name>
</gene>
<evidence type="ECO:0000313" key="1">
    <source>
        <dbReference type="EMBL" id="GBM36881.1"/>
    </source>
</evidence>
<name>A0A4Y2F6Q5_ARAVE</name>
<keyword evidence="1" id="KW-0378">Hydrolase</keyword>
<protein>
    <submittedName>
        <fullName evidence="1">ATP-dependent DNA helicase pif1</fullName>
    </submittedName>
</protein>
<evidence type="ECO:0000313" key="2">
    <source>
        <dbReference type="Proteomes" id="UP000499080"/>
    </source>
</evidence>
<accession>A0A4Y2F6Q5</accession>
<keyword evidence="2" id="KW-1185">Reference proteome</keyword>
<reference evidence="1 2" key="1">
    <citation type="journal article" date="2019" name="Sci. Rep.">
        <title>Orb-weaving spider Araneus ventricosus genome elucidates the spidroin gene catalogue.</title>
        <authorList>
            <person name="Kono N."/>
            <person name="Nakamura H."/>
            <person name="Ohtoshi R."/>
            <person name="Moran D.A.P."/>
            <person name="Shinohara A."/>
            <person name="Yoshida Y."/>
            <person name="Fujiwara M."/>
            <person name="Mori M."/>
            <person name="Tomita M."/>
            <person name="Arakawa K."/>
        </authorList>
    </citation>
    <scope>NUCLEOTIDE SEQUENCE [LARGE SCALE GENOMIC DNA]</scope>
</reference>
<sequence length="17" mass="2164">YFISEWIEHTCFDTIFL</sequence>
<keyword evidence="1" id="KW-0547">Nucleotide-binding</keyword>
<dbReference type="Proteomes" id="UP000499080">
    <property type="component" value="Unassembled WGS sequence"/>
</dbReference>
<comment type="caution">
    <text evidence="1">The sequence shown here is derived from an EMBL/GenBank/DDBJ whole genome shotgun (WGS) entry which is preliminary data.</text>
</comment>
<dbReference type="EMBL" id="BGPR01000822">
    <property type="protein sequence ID" value="GBM36881.1"/>
    <property type="molecule type" value="Genomic_DNA"/>
</dbReference>
<dbReference type="GO" id="GO:0004386">
    <property type="term" value="F:helicase activity"/>
    <property type="evidence" value="ECO:0007669"/>
    <property type="project" value="UniProtKB-KW"/>
</dbReference>
<keyword evidence="1" id="KW-0067">ATP-binding</keyword>
<proteinExistence type="predicted"/>
<dbReference type="AlphaFoldDB" id="A0A4Y2F6Q5"/>
<keyword evidence="1" id="KW-0347">Helicase</keyword>
<feature type="non-terminal residue" evidence="1">
    <location>
        <position position="1"/>
    </location>
</feature>